<evidence type="ECO:0000313" key="3">
    <source>
        <dbReference type="Proteomes" id="UP001153050"/>
    </source>
</evidence>
<name>A0ABM9E678_9HYPH</name>
<evidence type="ECO:0000259" key="1">
    <source>
        <dbReference type="Pfam" id="PF21834"/>
    </source>
</evidence>
<dbReference type="InterPro" id="IPR054189">
    <property type="entry name" value="DUF6894"/>
</dbReference>
<feature type="domain" description="DUF6894" evidence="1">
    <location>
        <begin position="3"/>
        <end position="74"/>
    </location>
</feature>
<comment type="caution">
    <text evidence="2">The sequence shown here is derived from an EMBL/GenBank/DDBJ whole genome shotgun (WGS) entry which is preliminary data.</text>
</comment>
<organism evidence="2 3">
    <name type="scientific">Mesorhizobium escarrei</name>
    <dbReference type="NCBI Taxonomy" id="666018"/>
    <lineage>
        <taxon>Bacteria</taxon>
        <taxon>Pseudomonadati</taxon>
        <taxon>Pseudomonadota</taxon>
        <taxon>Alphaproteobacteria</taxon>
        <taxon>Hyphomicrobiales</taxon>
        <taxon>Phyllobacteriaceae</taxon>
        <taxon>Mesorhizobium</taxon>
    </lineage>
</organism>
<protein>
    <recommendedName>
        <fullName evidence="1">DUF6894 domain-containing protein</fullName>
    </recommendedName>
</protein>
<accession>A0ABM9E678</accession>
<dbReference type="Proteomes" id="UP001153050">
    <property type="component" value="Unassembled WGS sequence"/>
</dbReference>
<gene>
    <name evidence="2" type="ORF">MES5069_430033</name>
</gene>
<proteinExistence type="predicted"/>
<keyword evidence="3" id="KW-1185">Reference proteome</keyword>
<dbReference type="RefSeq" id="WP_023804274.1">
    <property type="nucleotide sequence ID" value="NZ_CAKXZT010000139.1"/>
</dbReference>
<dbReference type="Pfam" id="PF21834">
    <property type="entry name" value="DUF6894"/>
    <property type="match status" value="1"/>
</dbReference>
<evidence type="ECO:0000313" key="2">
    <source>
        <dbReference type="EMBL" id="CAH2404619.1"/>
    </source>
</evidence>
<dbReference type="EMBL" id="CAKXZT010000139">
    <property type="protein sequence ID" value="CAH2404619.1"/>
    <property type="molecule type" value="Genomic_DNA"/>
</dbReference>
<reference evidence="2 3" key="1">
    <citation type="submission" date="2022-03" db="EMBL/GenBank/DDBJ databases">
        <authorList>
            <person name="Brunel B."/>
        </authorList>
    </citation>
    <scope>NUCLEOTIDE SEQUENCE [LARGE SCALE GENOMIC DNA]</scope>
    <source>
        <strain evidence="2">STM5069sample</strain>
    </source>
</reference>
<sequence>MPRYFFHIRNEEGHLMEDLEGQEFADLAQAEENAMASAKEILAEGLLSGKPMLTGAIFEICDEKHALVLRFPFSDAARMPGTRP</sequence>